<dbReference type="CDD" id="cd00866">
    <property type="entry name" value="PEBP_euk"/>
    <property type="match status" value="1"/>
</dbReference>
<feature type="chain" id="PRO_5028941047" description="PEBP-like protein" evidence="2">
    <location>
        <begin position="17"/>
        <end position="253"/>
    </location>
</feature>
<dbReference type="Gene3D" id="3.90.280.10">
    <property type="entry name" value="PEBP-like"/>
    <property type="match status" value="1"/>
</dbReference>
<feature type="region of interest" description="Disordered" evidence="1">
    <location>
        <begin position="197"/>
        <end position="231"/>
    </location>
</feature>
<dbReference type="GO" id="GO:0030414">
    <property type="term" value="F:peptidase inhibitor activity"/>
    <property type="evidence" value="ECO:0007669"/>
    <property type="project" value="TreeGrafter"/>
</dbReference>
<protein>
    <recommendedName>
        <fullName evidence="5">PEBP-like protein</fullName>
    </recommendedName>
</protein>
<dbReference type="InParanoid" id="A0A7C8IN15"/>
<dbReference type="GO" id="GO:0046578">
    <property type="term" value="P:regulation of Ras protein signal transduction"/>
    <property type="evidence" value="ECO:0007669"/>
    <property type="project" value="TreeGrafter"/>
</dbReference>
<dbReference type="AlphaFoldDB" id="A0A7C8IN15"/>
<sequence>MQSRSLLALAASGALAATPPGFEPSSETGLLVSYGGVAALDGTVVAKEVTQEAPTIGTQSKLDGTSFAVLMIDLDIPTNNPPETNTLLHWMQTGLTQSSSAITLNTTLGSTSAFLFSVPQDQEAFGPYFGPSPPARIPLSHTYTEIIVDTSDASEEDLSVLKTAAESRQGFNAQTVLTSAGLADKVVAGNFFNVTNPGPVQDATASNSTTGGGNSTNPGSSPSQSPITNAAVSQRGSASLFAAMMAGIALLAL</sequence>
<dbReference type="EMBL" id="WUBL01000060">
    <property type="protein sequence ID" value="KAF2967901.1"/>
    <property type="molecule type" value="Genomic_DNA"/>
</dbReference>
<feature type="compositionally biased region" description="Low complexity" evidence="1">
    <location>
        <begin position="215"/>
        <end position="226"/>
    </location>
</feature>
<dbReference type="InterPro" id="IPR035810">
    <property type="entry name" value="PEBP_euk"/>
</dbReference>
<dbReference type="InterPro" id="IPR036610">
    <property type="entry name" value="PEBP-like_sf"/>
</dbReference>
<dbReference type="OrthoDB" id="2506647at2759"/>
<accession>A0A7C8IN15</accession>
<proteinExistence type="predicted"/>
<evidence type="ECO:0000313" key="4">
    <source>
        <dbReference type="Proteomes" id="UP000481858"/>
    </source>
</evidence>
<dbReference type="GO" id="GO:0030162">
    <property type="term" value="P:regulation of proteolysis"/>
    <property type="evidence" value="ECO:0007669"/>
    <property type="project" value="TreeGrafter"/>
</dbReference>
<dbReference type="Pfam" id="PF01161">
    <property type="entry name" value="PBP"/>
    <property type="match status" value="1"/>
</dbReference>
<gene>
    <name evidence="3" type="ORF">GQX73_g5662</name>
</gene>
<dbReference type="PANTHER" id="PTHR11362:SF141">
    <property type="entry name" value="PHOSPHATIDYLETHANOLAMINE-BINDING PROTEIN"/>
    <property type="match status" value="1"/>
</dbReference>
<dbReference type="SUPFAM" id="SSF49777">
    <property type="entry name" value="PEBP-like"/>
    <property type="match status" value="1"/>
</dbReference>
<organism evidence="3 4">
    <name type="scientific">Xylaria multiplex</name>
    <dbReference type="NCBI Taxonomy" id="323545"/>
    <lineage>
        <taxon>Eukaryota</taxon>
        <taxon>Fungi</taxon>
        <taxon>Dikarya</taxon>
        <taxon>Ascomycota</taxon>
        <taxon>Pezizomycotina</taxon>
        <taxon>Sordariomycetes</taxon>
        <taxon>Xylariomycetidae</taxon>
        <taxon>Xylariales</taxon>
        <taxon>Xylariaceae</taxon>
        <taxon>Xylaria</taxon>
    </lineage>
</organism>
<dbReference type="Proteomes" id="UP000481858">
    <property type="component" value="Unassembled WGS sequence"/>
</dbReference>
<feature type="signal peptide" evidence="2">
    <location>
        <begin position="1"/>
        <end position="16"/>
    </location>
</feature>
<dbReference type="PANTHER" id="PTHR11362">
    <property type="entry name" value="PHOSPHATIDYLETHANOLAMINE-BINDING PROTEIN"/>
    <property type="match status" value="1"/>
</dbReference>
<name>A0A7C8IN15_9PEZI</name>
<dbReference type="InterPro" id="IPR008914">
    <property type="entry name" value="PEBP"/>
</dbReference>
<comment type="caution">
    <text evidence="3">The sequence shown here is derived from an EMBL/GenBank/DDBJ whole genome shotgun (WGS) entry which is preliminary data.</text>
</comment>
<evidence type="ECO:0008006" key="5">
    <source>
        <dbReference type="Google" id="ProtNLM"/>
    </source>
</evidence>
<keyword evidence="4" id="KW-1185">Reference proteome</keyword>
<evidence type="ECO:0000313" key="3">
    <source>
        <dbReference type="EMBL" id="KAF2967901.1"/>
    </source>
</evidence>
<reference evidence="3 4" key="1">
    <citation type="submission" date="2019-12" db="EMBL/GenBank/DDBJ databases">
        <title>Draft genome sequence of the ascomycete Xylaria multiplex DSM 110363.</title>
        <authorList>
            <person name="Buettner E."/>
            <person name="Kellner H."/>
        </authorList>
    </citation>
    <scope>NUCLEOTIDE SEQUENCE [LARGE SCALE GENOMIC DNA]</scope>
    <source>
        <strain evidence="3 4">DSM 110363</strain>
    </source>
</reference>
<keyword evidence="2" id="KW-0732">Signal</keyword>
<dbReference type="GO" id="GO:0005543">
    <property type="term" value="F:phospholipid binding"/>
    <property type="evidence" value="ECO:0007669"/>
    <property type="project" value="TreeGrafter"/>
</dbReference>
<evidence type="ECO:0000256" key="2">
    <source>
        <dbReference type="SAM" id="SignalP"/>
    </source>
</evidence>
<evidence type="ECO:0000256" key="1">
    <source>
        <dbReference type="SAM" id="MobiDB-lite"/>
    </source>
</evidence>